<proteinExistence type="predicted"/>
<comment type="caution">
    <text evidence="1">The sequence shown here is derived from an EMBL/GenBank/DDBJ whole genome shotgun (WGS) entry which is preliminary data.</text>
</comment>
<organism evidence="1 2">
    <name type="scientific">Streblomastix strix</name>
    <dbReference type="NCBI Taxonomy" id="222440"/>
    <lineage>
        <taxon>Eukaryota</taxon>
        <taxon>Metamonada</taxon>
        <taxon>Preaxostyla</taxon>
        <taxon>Oxymonadida</taxon>
        <taxon>Streblomastigidae</taxon>
        <taxon>Streblomastix</taxon>
    </lineage>
</organism>
<reference evidence="1 2" key="1">
    <citation type="submission" date="2019-03" db="EMBL/GenBank/DDBJ databases">
        <title>Single cell metagenomics reveals metabolic interactions within the superorganism composed of flagellate Streblomastix strix and complex community of Bacteroidetes bacteria on its surface.</title>
        <authorList>
            <person name="Treitli S.C."/>
            <person name="Kolisko M."/>
            <person name="Husnik F."/>
            <person name="Keeling P."/>
            <person name="Hampl V."/>
        </authorList>
    </citation>
    <scope>NUCLEOTIDE SEQUENCE [LARGE SCALE GENOMIC DNA]</scope>
    <source>
        <strain evidence="1">ST1C</strain>
    </source>
</reference>
<evidence type="ECO:0000313" key="1">
    <source>
        <dbReference type="EMBL" id="KAA6353174.1"/>
    </source>
</evidence>
<feature type="non-terminal residue" evidence="1">
    <location>
        <position position="1"/>
    </location>
</feature>
<evidence type="ECO:0000313" key="2">
    <source>
        <dbReference type="Proteomes" id="UP000324800"/>
    </source>
</evidence>
<sequence length="96" mass="11003">QRNGYPSEVDYKSELHQGNTKYGDYQKVKVEYNSFKGTFVLFNEGKQQPVFITGIKEKVRFVIFLQNANSSCTIHYLKKLASPSSAHVPNEQAISW</sequence>
<dbReference type="EMBL" id="SNRW01038610">
    <property type="protein sequence ID" value="KAA6353174.1"/>
    <property type="molecule type" value="Genomic_DNA"/>
</dbReference>
<dbReference type="Proteomes" id="UP000324800">
    <property type="component" value="Unassembled WGS sequence"/>
</dbReference>
<dbReference type="AlphaFoldDB" id="A0A5J4T482"/>
<name>A0A5J4T482_9EUKA</name>
<protein>
    <submittedName>
        <fullName evidence="1">Uncharacterized protein</fullName>
    </submittedName>
</protein>
<gene>
    <name evidence="1" type="ORF">EZS28_051299</name>
</gene>
<accession>A0A5J4T482</accession>